<reference evidence="1" key="2">
    <citation type="submission" date="2020-09" db="EMBL/GenBank/DDBJ databases">
        <authorList>
            <person name="Sun Q."/>
            <person name="Sedlacek I."/>
        </authorList>
    </citation>
    <scope>NUCLEOTIDE SEQUENCE</scope>
    <source>
        <strain evidence="1">CCM 7897</strain>
    </source>
</reference>
<reference evidence="1" key="1">
    <citation type="journal article" date="2014" name="Int. J. Syst. Evol. Microbiol.">
        <title>Complete genome sequence of Corynebacterium casei LMG S-19264T (=DSM 44701T), isolated from a smear-ripened cheese.</title>
        <authorList>
            <consortium name="US DOE Joint Genome Institute (JGI-PGF)"/>
            <person name="Walter F."/>
            <person name="Albersmeier A."/>
            <person name="Kalinowski J."/>
            <person name="Ruckert C."/>
        </authorList>
    </citation>
    <scope>NUCLEOTIDE SEQUENCE</scope>
    <source>
        <strain evidence="1">CCM 7897</strain>
    </source>
</reference>
<dbReference type="AlphaFoldDB" id="A0A917BKP5"/>
<accession>A0A917BKP5</accession>
<name>A0A917BKP5_9HYPH</name>
<protein>
    <submittedName>
        <fullName evidence="1">Uncharacterized protein</fullName>
    </submittedName>
</protein>
<gene>
    <name evidence="1" type="ORF">GCM10007301_03070</name>
</gene>
<proteinExistence type="predicted"/>
<sequence length="107" mass="11660">MVHTITVSTAPRIPRRVEVRRTEPPVWEVALAGVAGAVIECLFGAQATRMMRSPVRVPVGAAARKSKVSNIALFSGTRHLQIALPLLSLVTRGPANRRQRLVTEERG</sequence>
<evidence type="ECO:0000313" key="1">
    <source>
        <dbReference type="EMBL" id="GGF47059.1"/>
    </source>
</evidence>
<evidence type="ECO:0000313" key="2">
    <source>
        <dbReference type="Proteomes" id="UP000606044"/>
    </source>
</evidence>
<dbReference type="EMBL" id="BMCT01000001">
    <property type="protein sequence ID" value="GGF47059.1"/>
    <property type="molecule type" value="Genomic_DNA"/>
</dbReference>
<keyword evidence="2" id="KW-1185">Reference proteome</keyword>
<comment type="caution">
    <text evidence="1">The sequence shown here is derived from an EMBL/GenBank/DDBJ whole genome shotgun (WGS) entry which is preliminary data.</text>
</comment>
<organism evidence="1 2">
    <name type="scientific">Azorhizobium oxalatiphilum</name>
    <dbReference type="NCBI Taxonomy" id="980631"/>
    <lineage>
        <taxon>Bacteria</taxon>
        <taxon>Pseudomonadati</taxon>
        <taxon>Pseudomonadota</taxon>
        <taxon>Alphaproteobacteria</taxon>
        <taxon>Hyphomicrobiales</taxon>
        <taxon>Xanthobacteraceae</taxon>
        <taxon>Azorhizobium</taxon>
    </lineage>
</organism>
<dbReference type="Proteomes" id="UP000606044">
    <property type="component" value="Unassembled WGS sequence"/>
</dbReference>